<dbReference type="Gene3D" id="1.10.630.10">
    <property type="entry name" value="Cytochrome P450"/>
    <property type="match status" value="1"/>
</dbReference>
<evidence type="ECO:0000313" key="12">
    <source>
        <dbReference type="EMBL" id="KAL1540548.1"/>
    </source>
</evidence>
<dbReference type="Proteomes" id="UP001567538">
    <property type="component" value="Unassembled WGS sequence"/>
</dbReference>
<dbReference type="InterPro" id="IPR051996">
    <property type="entry name" value="Cytochrome_P450_78A"/>
</dbReference>
<dbReference type="InterPro" id="IPR036396">
    <property type="entry name" value="Cyt_P450_sf"/>
</dbReference>
<keyword evidence="11" id="KW-0472">Membrane</keyword>
<feature type="transmembrane region" description="Helical" evidence="11">
    <location>
        <begin position="31"/>
        <end position="50"/>
    </location>
</feature>
<dbReference type="SUPFAM" id="SSF48264">
    <property type="entry name" value="Cytochrome P450"/>
    <property type="match status" value="1"/>
</dbReference>
<comment type="caution">
    <text evidence="12">The sequence shown here is derived from an EMBL/GenBank/DDBJ whole genome shotgun (WGS) entry which is preliminary data.</text>
</comment>
<dbReference type="PRINTS" id="PR00385">
    <property type="entry name" value="P450"/>
</dbReference>
<proteinExistence type="inferred from homology"/>
<dbReference type="InterPro" id="IPR017972">
    <property type="entry name" value="Cyt_P450_CS"/>
</dbReference>
<evidence type="ECO:0000313" key="13">
    <source>
        <dbReference type="Proteomes" id="UP001567538"/>
    </source>
</evidence>
<evidence type="ECO:0000256" key="7">
    <source>
        <dbReference type="ARBA" id="ARBA00023004"/>
    </source>
</evidence>
<evidence type="ECO:0000256" key="6">
    <source>
        <dbReference type="ARBA" id="ARBA00023002"/>
    </source>
</evidence>
<evidence type="ECO:0000256" key="3">
    <source>
        <dbReference type="ARBA" id="ARBA00010617"/>
    </source>
</evidence>
<dbReference type="PRINTS" id="PR00463">
    <property type="entry name" value="EP450I"/>
</dbReference>
<evidence type="ECO:0000256" key="8">
    <source>
        <dbReference type="ARBA" id="ARBA00023033"/>
    </source>
</evidence>
<evidence type="ECO:0000256" key="5">
    <source>
        <dbReference type="ARBA" id="ARBA00022723"/>
    </source>
</evidence>
<keyword evidence="11" id="KW-1133">Transmembrane helix</keyword>
<evidence type="ECO:0000256" key="4">
    <source>
        <dbReference type="ARBA" id="ARBA00022617"/>
    </source>
</evidence>
<evidence type="ECO:0000256" key="11">
    <source>
        <dbReference type="SAM" id="Phobius"/>
    </source>
</evidence>
<dbReference type="GO" id="GO:0016712">
    <property type="term" value="F:oxidoreductase activity, acting on paired donors, with incorporation or reduction of molecular oxygen, reduced flavin or flavoprotein as one donor, and incorporation of one atom of oxygen"/>
    <property type="evidence" value="ECO:0007669"/>
    <property type="project" value="UniProtKB-ARBA"/>
</dbReference>
<keyword evidence="4 9" id="KW-0349">Heme</keyword>
<organism evidence="12 13">
    <name type="scientific">Salvia divinorum</name>
    <name type="common">Maria pastora</name>
    <name type="synonym">Diviner's sage</name>
    <dbReference type="NCBI Taxonomy" id="28513"/>
    <lineage>
        <taxon>Eukaryota</taxon>
        <taxon>Viridiplantae</taxon>
        <taxon>Streptophyta</taxon>
        <taxon>Embryophyta</taxon>
        <taxon>Tracheophyta</taxon>
        <taxon>Spermatophyta</taxon>
        <taxon>Magnoliopsida</taxon>
        <taxon>eudicotyledons</taxon>
        <taxon>Gunneridae</taxon>
        <taxon>Pentapetalae</taxon>
        <taxon>asterids</taxon>
        <taxon>lamiids</taxon>
        <taxon>Lamiales</taxon>
        <taxon>Lamiaceae</taxon>
        <taxon>Nepetoideae</taxon>
        <taxon>Mentheae</taxon>
        <taxon>Salviinae</taxon>
        <taxon>Salvia</taxon>
        <taxon>Salvia subgen. Calosphace</taxon>
    </lineage>
</organism>
<keyword evidence="7 9" id="KW-0408">Iron</keyword>
<comment type="similarity">
    <text evidence="3 10">Belongs to the cytochrome P450 family.</text>
</comment>
<dbReference type="EMBL" id="JBEAFC010000009">
    <property type="protein sequence ID" value="KAL1540548.1"/>
    <property type="molecule type" value="Genomic_DNA"/>
</dbReference>
<dbReference type="GO" id="GO:0046872">
    <property type="term" value="F:metal ion binding"/>
    <property type="evidence" value="ECO:0007669"/>
    <property type="project" value="UniProtKB-KW"/>
</dbReference>
<sequence length="509" mass="57265">MGLANTCDDTNIMIFSLPTILEIKKNCDINLILFYVFVTFLICGLINRAFSSGGPAWKNGRNKMGQIPIPGPNGLPIFGSLFSLSRGLAHRKLARMASSHAARRLMAFSLGSTPAVITTDPCIAHEILTSPHFASRPIKESAKQLMFSRAIGFAPDGPHWRMLRSVASTHLFAPKRILAHEGARQLECSVMLSAVASEQSLKGHVQLRKHLQAMSLNMITEIMFGKRYDVAKLDDKALELNELVREGFELLGAFNWSDHLPWLKYFYDPFRVRERCAALVPRVERLVKKIIKEHRDRDDSTEKTRDEYDFVYVLLTLYGEEKLDEDGMVAVLWEMIFRGTDTTALLIEWIMTELILNPKIQANLHKELQTLVPNTSSTEVIVADTDVTRSPYLEAVVKEALRRHPPAHDPMIWGNDPFEFRPERFLASVGGAGIDVRGGDLRLAPFGAGRRVCPGRKLGLASVSMCVAELVMKFEWIEDERKPVDLSEELKLSCEMKKPLSAIVIPRVN</sequence>
<evidence type="ECO:0000256" key="2">
    <source>
        <dbReference type="ARBA" id="ARBA00004167"/>
    </source>
</evidence>
<keyword evidence="5 9" id="KW-0479">Metal-binding</keyword>
<accession>A0ABD1GBZ5</accession>
<comment type="subcellular location">
    <subcellularLocation>
        <location evidence="2">Membrane</location>
        <topology evidence="2">Single-pass membrane protein</topology>
    </subcellularLocation>
</comment>
<evidence type="ECO:0000256" key="10">
    <source>
        <dbReference type="RuleBase" id="RU000461"/>
    </source>
</evidence>
<dbReference type="PANTHER" id="PTHR47946">
    <property type="entry name" value="CYTOCHROME P450 78A7-RELATED"/>
    <property type="match status" value="1"/>
</dbReference>
<dbReference type="GO" id="GO:0016114">
    <property type="term" value="P:terpenoid biosynthetic process"/>
    <property type="evidence" value="ECO:0007669"/>
    <property type="project" value="UniProtKB-ARBA"/>
</dbReference>
<feature type="binding site" description="axial binding residue" evidence="9">
    <location>
        <position position="453"/>
    </location>
    <ligand>
        <name>heme</name>
        <dbReference type="ChEBI" id="CHEBI:30413"/>
    </ligand>
    <ligandPart>
        <name>Fe</name>
        <dbReference type="ChEBI" id="CHEBI:18248"/>
    </ligandPart>
</feature>
<gene>
    <name evidence="12" type="ORF">AAHA92_24889</name>
</gene>
<dbReference type="GO" id="GO:0016020">
    <property type="term" value="C:membrane"/>
    <property type="evidence" value="ECO:0007669"/>
    <property type="project" value="UniProtKB-SubCell"/>
</dbReference>
<dbReference type="Pfam" id="PF00067">
    <property type="entry name" value="p450"/>
    <property type="match status" value="2"/>
</dbReference>
<keyword evidence="11" id="KW-0812">Transmembrane</keyword>
<name>A0ABD1GBZ5_SALDI</name>
<dbReference type="InterPro" id="IPR001128">
    <property type="entry name" value="Cyt_P450"/>
</dbReference>
<dbReference type="AlphaFoldDB" id="A0ABD1GBZ5"/>
<reference evidence="12 13" key="1">
    <citation type="submission" date="2024-06" db="EMBL/GenBank/DDBJ databases">
        <title>A chromosome level genome sequence of Diviner's sage (Salvia divinorum).</title>
        <authorList>
            <person name="Ford S.A."/>
            <person name="Ro D.-K."/>
            <person name="Ness R.W."/>
            <person name="Phillips M.A."/>
        </authorList>
    </citation>
    <scope>NUCLEOTIDE SEQUENCE [LARGE SCALE GENOMIC DNA]</scope>
    <source>
        <strain evidence="12">SAF-2024a</strain>
        <tissue evidence="12">Leaf</tissue>
    </source>
</reference>
<comment type="cofactor">
    <cofactor evidence="1 9">
        <name>heme</name>
        <dbReference type="ChEBI" id="CHEBI:30413"/>
    </cofactor>
</comment>
<evidence type="ECO:0000256" key="1">
    <source>
        <dbReference type="ARBA" id="ARBA00001971"/>
    </source>
</evidence>
<evidence type="ECO:0000256" key="9">
    <source>
        <dbReference type="PIRSR" id="PIRSR602401-1"/>
    </source>
</evidence>
<dbReference type="PANTHER" id="PTHR47946:SF4">
    <property type="entry name" value="CYTOCHROME P450 FAMILY 78 PROTEIN"/>
    <property type="match status" value="1"/>
</dbReference>
<dbReference type="PROSITE" id="PS00086">
    <property type="entry name" value="CYTOCHROME_P450"/>
    <property type="match status" value="1"/>
</dbReference>
<protein>
    <submittedName>
        <fullName evidence="12">Cytochrome P450 78A7-like</fullName>
    </submittedName>
</protein>
<keyword evidence="8 10" id="KW-0503">Monooxygenase</keyword>
<keyword evidence="13" id="KW-1185">Reference proteome</keyword>
<keyword evidence="6 10" id="KW-0560">Oxidoreductase</keyword>
<dbReference type="InterPro" id="IPR002401">
    <property type="entry name" value="Cyt_P450_E_grp-I"/>
</dbReference>